<comment type="caution">
    <text evidence="1">The sequence shown here is derived from an EMBL/GenBank/DDBJ whole genome shotgun (WGS) entry which is preliminary data.</text>
</comment>
<sequence>MAFTFHPCSVRALVLKLGPKHLVPLDLPQEKELYHDKLNEFVKSNCGLLESRIVELRPGWRAQLSERYDWVKIQAFLKGKQAKVAIGSWETLMKGPTAKMHPICRRLYNGEKTAKDASTCRTDGEKRDYRSRCDQCYENDLPFRDCVVLEGSFGGACANCVLCGRRKVCTARDKVYGGSKKGRVKVRGKTRGYRGGY</sequence>
<gene>
    <name evidence="1" type="ORF">NM208_g6470</name>
</gene>
<keyword evidence="2" id="KW-1185">Reference proteome</keyword>
<dbReference type="Proteomes" id="UP001148629">
    <property type="component" value="Unassembled WGS sequence"/>
</dbReference>
<evidence type="ECO:0000313" key="1">
    <source>
        <dbReference type="EMBL" id="KAJ3537064.1"/>
    </source>
</evidence>
<accession>A0ACC1SD19</accession>
<reference evidence="1" key="1">
    <citation type="submission" date="2022-08" db="EMBL/GenBank/DDBJ databases">
        <title>Genome Sequence of Fusarium decemcellulare.</title>
        <authorList>
            <person name="Buettner E."/>
        </authorList>
    </citation>
    <scope>NUCLEOTIDE SEQUENCE</scope>
    <source>
        <strain evidence="1">Babe19</strain>
    </source>
</reference>
<proteinExistence type="predicted"/>
<name>A0ACC1SD19_9HYPO</name>
<protein>
    <submittedName>
        <fullName evidence="1">Uncharacterized protein</fullName>
    </submittedName>
</protein>
<dbReference type="EMBL" id="JANRMS010000601">
    <property type="protein sequence ID" value="KAJ3537064.1"/>
    <property type="molecule type" value="Genomic_DNA"/>
</dbReference>
<organism evidence="1 2">
    <name type="scientific">Fusarium decemcellulare</name>
    <dbReference type="NCBI Taxonomy" id="57161"/>
    <lineage>
        <taxon>Eukaryota</taxon>
        <taxon>Fungi</taxon>
        <taxon>Dikarya</taxon>
        <taxon>Ascomycota</taxon>
        <taxon>Pezizomycotina</taxon>
        <taxon>Sordariomycetes</taxon>
        <taxon>Hypocreomycetidae</taxon>
        <taxon>Hypocreales</taxon>
        <taxon>Nectriaceae</taxon>
        <taxon>Fusarium</taxon>
        <taxon>Fusarium decemcellulare species complex</taxon>
    </lineage>
</organism>
<evidence type="ECO:0000313" key="2">
    <source>
        <dbReference type="Proteomes" id="UP001148629"/>
    </source>
</evidence>